<evidence type="ECO:0000259" key="3">
    <source>
        <dbReference type="Pfam" id="PF10432"/>
    </source>
</evidence>
<dbReference type="GO" id="GO:1901135">
    <property type="term" value="P:carbohydrate derivative metabolic process"/>
    <property type="evidence" value="ECO:0007669"/>
    <property type="project" value="InterPro"/>
</dbReference>
<dbReference type="InterPro" id="IPR019490">
    <property type="entry name" value="Glu6P/Mann6P_isomerase_C"/>
</dbReference>
<dbReference type="GO" id="GO:0004476">
    <property type="term" value="F:mannose-6-phosphate isomerase activity"/>
    <property type="evidence" value="ECO:0007669"/>
    <property type="project" value="InterPro"/>
</dbReference>
<dbReference type="SUPFAM" id="SSF53697">
    <property type="entry name" value="SIS domain"/>
    <property type="match status" value="1"/>
</dbReference>
<dbReference type="GO" id="GO:0004347">
    <property type="term" value="F:glucose-6-phosphate isomerase activity"/>
    <property type="evidence" value="ECO:0007669"/>
    <property type="project" value="InterPro"/>
</dbReference>
<dbReference type="InterPro" id="IPR046348">
    <property type="entry name" value="SIS_dom_sf"/>
</dbReference>
<protein>
    <recommendedName>
        <fullName evidence="3">Bifunctional glucose-6-phosphate/mannose-6-phosphate isomerase C-terminal domain-containing protein</fullName>
    </recommendedName>
</protein>
<dbReference type="Pfam" id="PF10432">
    <property type="entry name" value="bact-PGI_C"/>
    <property type="match status" value="1"/>
</dbReference>
<dbReference type="GO" id="GO:0097367">
    <property type="term" value="F:carbohydrate derivative binding"/>
    <property type="evidence" value="ECO:0007669"/>
    <property type="project" value="InterPro"/>
</dbReference>
<reference evidence="4" key="1">
    <citation type="journal article" date="2015" name="Nature">
        <title>Complex archaea that bridge the gap between prokaryotes and eukaryotes.</title>
        <authorList>
            <person name="Spang A."/>
            <person name="Saw J.H."/>
            <person name="Jorgensen S.L."/>
            <person name="Zaremba-Niedzwiedzka K."/>
            <person name="Martijn J."/>
            <person name="Lind A.E."/>
            <person name="van Eijk R."/>
            <person name="Schleper C."/>
            <person name="Guy L."/>
            <person name="Ettema T.J."/>
        </authorList>
    </citation>
    <scope>NUCLEOTIDE SEQUENCE</scope>
</reference>
<gene>
    <name evidence="4" type="ORF">LCGC14_2279370</name>
</gene>
<organism evidence="4">
    <name type="scientific">marine sediment metagenome</name>
    <dbReference type="NCBI Taxonomy" id="412755"/>
    <lineage>
        <taxon>unclassified sequences</taxon>
        <taxon>metagenomes</taxon>
        <taxon>ecological metagenomes</taxon>
    </lineage>
</organism>
<name>A0A0F9FPR2_9ZZZZ</name>
<comment type="similarity">
    <text evidence="1">Belongs to the PGI/PMI family.</text>
</comment>
<dbReference type="GO" id="GO:0005975">
    <property type="term" value="P:carbohydrate metabolic process"/>
    <property type="evidence" value="ECO:0007669"/>
    <property type="project" value="InterPro"/>
</dbReference>
<dbReference type="Gene3D" id="3.40.50.10490">
    <property type="entry name" value="Glucose-6-phosphate isomerase like protein, domain 1"/>
    <property type="match status" value="1"/>
</dbReference>
<evidence type="ECO:0000256" key="1">
    <source>
        <dbReference type="ARBA" id="ARBA00010523"/>
    </source>
</evidence>
<feature type="domain" description="Bifunctional glucose-6-phosphate/mannose-6-phosphate isomerase C-terminal" evidence="3">
    <location>
        <begin position="2"/>
        <end position="50"/>
    </location>
</feature>
<evidence type="ECO:0000313" key="4">
    <source>
        <dbReference type="EMBL" id="KKL53042.1"/>
    </source>
</evidence>
<accession>A0A0F9FPR2</accession>
<feature type="non-terminal residue" evidence="4">
    <location>
        <position position="1"/>
    </location>
</feature>
<dbReference type="EMBL" id="LAZR01031674">
    <property type="protein sequence ID" value="KKL53042.1"/>
    <property type="molecule type" value="Genomic_DNA"/>
</dbReference>
<proteinExistence type="inferred from homology"/>
<evidence type="ECO:0000256" key="2">
    <source>
        <dbReference type="ARBA" id="ARBA00023235"/>
    </source>
</evidence>
<dbReference type="AlphaFoldDB" id="A0A0F9FPR2"/>
<sequence>IEYAEVLAEGKSALAQAMTSVLMGDYVSYYAALLNGVDPTPTTDIDSLKAWLARQK</sequence>
<keyword evidence="2" id="KW-0413">Isomerase</keyword>
<comment type="caution">
    <text evidence="4">The sequence shown here is derived from an EMBL/GenBank/DDBJ whole genome shotgun (WGS) entry which is preliminary data.</text>
</comment>